<accession>A0ABQ6M707</accession>
<evidence type="ECO:0000256" key="3">
    <source>
        <dbReference type="ARBA" id="ARBA00022801"/>
    </source>
</evidence>
<dbReference type="PANTHER" id="PTHR42693">
    <property type="entry name" value="ARYLSULFATASE FAMILY MEMBER"/>
    <property type="match status" value="1"/>
</dbReference>
<keyword evidence="8" id="KW-1185">Reference proteome</keyword>
<dbReference type="SUPFAM" id="SSF53649">
    <property type="entry name" value="Alkaline phosphatase-like"/>
    <property type="match status" value="1"/>
</dbReference>
<dbReference type="Gene3D" id="3.40.720.10">
    <property type="entry name" value="Alkaline Phosphatase, subunit A"/>
    <property type="match status" value="1"/>
</dbReference>
<keyword evidence="3" id="KW-0378">Hydrolase</keyword>
<evidence type="ECO:0000256" key="1">
    <source>
        <dbReference type="ARBA" id="ARBA00008779"/>
    </source>
</evidence>
<comment type="caution">
    <text evidence="7">The sequence shown here is derived from an EMBL/GenBank/DDBJ whole genome shotgun (WGS) entry which is preliminary data.</text>
</comment>
<organism evidence="7 8">
    <name type="scientific">Tetraparma gracilis</name>
    <dbReference type="NCBI Taxonomy" id="2962635"/>
    <lineage>
        <taxon>Eukaryota</taxon>
        <taxon>Sar</taxon>
        <taxon>Stramenopiles</taxon>
        <taxon>Ochrophyta</taxon>
        <taxon>Bolidophyceae</taxon>
        <taxon>Parmales</taxon>
        <taxon>Triparmaceae</taxon>
        <taxon>Tetraparma</taxon>
    </lineage>
</organism>
<dbReference type="EMBL" id="BRYB01001215">
    <property type="protein sequence ID" value="GMI20732.1"/>
    <property type="molecule type" value="Genomic_DNA"/>
</dbReference>
<dbReference type="PANTHER" id="PTHR42693:SF33">
    <property type="entry name" value="ARYLSULFATASE"/>
    <property type="match status" value="1"/>
</dbReference>
<gene>
    <name evidence="7" type="ORF">TeGR_g7250</name>
</gene>
<dbReference type="PROSITE" id="PS00149">
    <property type="entry name" value="SULFATASE_2"/>
    <property type="match status" value="1"/>
</dbReference>
<dbReference type="Pfam" id="PF14240">
    <property type="entry name" value="YHYH"/>
    <property type="match status" value="1"/>
</dbReference>
<evidence type="ECO:0000259" key="5">
    <source>
        <dbReference type="Pfam" id="PF00884"/>
    </source>
</evidence>
<name>A0ABQ6M707_9STRA</name>
<sequence length="740" mass="78121">MEAGKPSNFCTSRYPEGGDGDADCCAADGSDSAYEETIVGNMRSISVNGCPDHPYFLVNPNVAHPLEEEHLVPAYPELVAISDAKSLSAVGGTIGTAINGVSLYSCYGGAEYGECLDWDSSAINLEGDTFDSCGGHATGFYQYHYHIPPTCLLNALGATTDAHSPQIGWAYDGFPIYGGRGPGGVLMKKEGADGADSTYFLDTCGGYEGALSSVDSYLYRYYMTGTVSDGTSNPVSPLPGESFFPHAPICLRGCCPAGEDCRFTPSTLPADSDDDAETCALELNDRCGTGAADPDAACCDGLTCFFKTAGYGQCKAECPSGLDWECEDSSPGASTTNKPNVVLINADDLYSHFISSTSAYAAPEPPSLSALPQGTAEHTPNLQKLSDEGATFSRAYSASSMCSPSRFSMLTGRYPSRGEYATERTETRNGGGRTYVSVPWTYLDGVDSSNNLPSALGSCGYTSGAVGKWHLTPGVDYNDSYETATDSVKARGFDFADGIYVSNLNTCGTECDSWSASHNLEWQTEKALEFMNETLADDGSSASPFFLYFNPTPPHTPLVKQDLNDDPQPLFTPAGTLASQPDTARFCGSTCAMPERSAVWAASQGFTGMDRSNVAATVWIDRAVGVLYNYLSQKGLLENTVIMFTGDNGFAKGSVMELGLRVPLIARGAGIPAGSVVDDLVSFVDLAPTIMDLAGVTGDYDSDGISFASLVQGESSAAFSERTIFGEIATARAAIRHDGM</sequence>
<dbReference type="Proteomes" id="UP001165060">
    <property type="component" value="Unassembled WGS sequence"/>
</dbReference>
<dbReference type="InterPro" id="IPR024607">
    <property type="entry name" value="Sulfatase_CS"/>
</dbReference>
<evidence type="ECO:0000313" key="7">
    <source>
        <dbReference type="EMBL" id="GMI20732.1"/>
    </source>
</evidence>
<evidence type="ECO:0000259" key="6">
    <source>
        <dbReference type="Pfam" id="PF14240"/>
    </source>
</evidence>
<dbReference type="InterPro" id="IPR017850">
    <property type="entry name" value="Alkaline_phosphatase_core_sf"/>
</dbReference>
<dbReference type="PROSITE" id="PS00523">
    <property type="entry name" value="SULFATASE_1"/>
    <property type="match status" value="1"/>
</dbReference>
<dbReference type="Pfam" id="PF00884">
    <property type="entry name" value="Sulfatase"/>
    <property type="match status" value="1"/>
</dbReference>
<protein>
    <submittedName>
        <fullName evidence="7">Uncharacterized protein</fullName>
    </submittedName>
</protein>
<proteinExistence type="inferred from homology"/>
<feature type="domain" description="YHYH" evidence="6">
    <location>
        <begin position="86"/>
        <end position="207"/>
    </location>
</feature>
<dbReference type="InterPro" id="IPR025924">
    <property type="entry name" value="YHYH_dom"/>
</dbReference>
<keyword evidence="2" id="KW-0479">Metal-binding</keyword>
<comment type="similarity">
    <text evidence="1">Belongs to the sulfatase family.</text>
</comment>
<reference evidence="7 8" key="1">
    <citation type="journal article" date="2023" name="Commun. Biol.">
        <title>Genome analysis of Parmales, the sister group of diatoms, reveals the evolutionary specialization of diatoms from phago-mixotrophs to photoautotrophs.</title>
        <authorList>
            <person name="Ban H."/>
            <person name="Sato S."/>
            <person name="Yoshikawa S."/>
            <person name="Yamada K."/>
            <person name="Nakamura Y."/>
            <person name="Ichinomiya M."/>
            <person name="Sato N."/>
            <person name="Blanc-Mathieu R."/>
            <person name="Endo H."/>
            <person name="Kuwata A."/>
            <person name="Ogata H."/>
        </authorList>
    </citation>
    <scope>NUCLEOTIDE SEQUENCE [LARGE SCALE GENOMIC DNA]</scope>
</reference>
<feature type="domain" description="Sulfatase N-terminal" evidence="5">
    <location>
        <begin position="339"/>
        <end position="696"/>
    </location>
</feature>
<dbReference type="InterPro" id="IPR000917">
    <property type="entry name" value="Sulfatase_N"/>
</dbReference>
<dbReference type="InterPro" id="IPR050738">
    <property type="entry name" value="Sulfatase"/>
</dbReference>
<evidence type="ECO:0000313" key="8">
    <source>
        <dbReference type="Proteomes" id="UP001165060"/>
    </source>
</evidence>
<evidence type="ECO:0000256" key="2">
    <source>
        <dbReference type="ARBA" id="ARBA00022723"/>
    </source>
</evidence>
<keyword evidence="4" id="KW-0106">Calcium</keyword>
<evidence type="ECO:0000256" key="4">
    <source>
        <dbReference type="ARBA" id="ARBA00022837"/>
    </source>
</evidence>